<name>A0ABS8UYH3_DATST</name>
<accession>A0ABS8UYH3</accession>
<evidence type="ECO:0000313" key="1">
    <source>
        <dbReference type="EMBL" id="MCD9639935.1"/>
    </source>
</evidence>
<protein>
    <submittedName>
        <fullName evidence="1">Uncharacterized protein</fullName>
    </submittedName>
</protein>
<dbReference type="Proteomes" id="UP000823775">
    <property type="component" value="Unassembled WGS sequence"/>
</dbReference>
<feature type="non-terminal residue" evidence="1">
    <location>
        <position position="1"/>
    </location>
</feature>
<organism evidence="1 2">
    <name type="scientific">Datura stramonium</name>
    <name type="common">Jimsonweed</name>
    <name type="synonym">Common thornapple</name>
    <dbReference type="NCBI Taxonomy" id="4076"/>
    <lineage>
        <taxon>Eukaryota</taxon>
        <taxon>Viridiplantae</taxon>
        <taxon>Streptophyta</taxon>
        <taxon>Embryophyta</taxon>
        <taxon>Tracheophyta</taxon>
        <taxon>Spermatophyta</taxon>
        <taxon>Magnoliopsida</taxon>
        <taxon>eudicotyledons</taxon>
        <taxon>Gunneridae</taxon>
        <taxon>Pentapetalae</taxon>
        <taxon>asterids</taxon>
        <taxon>lamiids</taxon>
        <taxon>Solanales</taxon>
        <taxon>Solanaceae</taxon>
        <taxon>Solanoideae</taxon>
        <taxon>Datureae</taxon>
        <taxon>Datura</taxon>
    </lineage>
</organism>
<keyword evidence="2" id="KW-1185">Reference proteome</keyword>
<dbReference type="EMBL" id="JACEIK010003021">
    <property type="protein sequence ID" value="MCD9639935.1"/>
    <property type="molecule type" value="Genomic_DNA"/>
</dbReference>
<sequence length="141" mass="15840">EQAQEVEDESTPPTKSGIIIWDMPGAREVYEQGLTLTSMLNPKKSIQEEPQTLTDALNRLDEMKRKSYTLPINTVQNPRKGWTRLVFTKCGGKVLTKIVPIRDEQEDKVASESKLADGNEVEQVISANSVKPVFTRDAHDD</sequence>
<proteinExistence type="predicted"/>
<evidence type="ECO:0000313" key="2">
    <source>
        <dbReference type="Proteomes" id="UP000823775"/>
    </source>
</evidence>
<reference evidence="1 2" key="1">
    <citation type="journal article" date="2021" name="BMC Genomics">
        <title>Datura genome reveals duplications of psychoactive alkaloid biosynthetic genes and high mutation rate following tissue culture.</title>
        <authorList>
            <person name="Rajewski A."/>
            <person name="Carter-House D."/>
            <person name="Stajich J."/>
            <person name="Litt A."/>
        </authorList>
    </citation>
    <scope>NUCLEOTIDE SEQUENCE [LARGE SCALE GENOMIC DNA]</scope>
    <source>
        <strain evidence="1">AR-01</strain>
    </source>
</reference>
<gene>
    <name evidence="1" type="ORF">HAX54_024928</name>
</gene>
<comment type="caution">
    <text evidence="1">The sequence shown here is derived from an EMBL/GenBank/DDBJ whole genome shotgun (WGS) entry which is preliminary data.</text>
</comment>